<dbReference type="OrthoDB" id="9795622at2"/>
<organism evidence="2 3">
    <name type="scientific">Formivibrio citricus</name>
    <dbReference type="NCBI Taxonomy" id="83765"/>
    <lineage>
        <taxon>Bacteria</taxon>
        <taxon>Pseudomonadati</taxon>
        <taxon>Pseudomonadota</taxon>
        <taxon>Betaproteobacteria</taxon>
        <taxon>Neisseriales</taxon>
        <taxon>Chitinibacteraceae</taxon>
        <taxon>Formivibrio</taxon>
    </lineage>
</organism>
<feature type="domain" description="GP-PDE" evidence="1">
    <location>
        <begin position="1"/>
        <end position="220"/>
    </location>
</feature>
<dbReference type="Pfam" id="PF03009">
    <property type="entry name" value="GDPD"/>
    <property type="match status" value="1"/>
</dbReference>
<dbReference type="InterPro" id="IPR017946">
    <property type="entry name" value="PLC-like_Pdiesterase_TIM-brl"/>
</dbReference>
<keyword evidence="3" id="KW-1185">Reference proteome</keyword>
<dbReference type="InterPro" id="IPR030395">
    <property type="entry name" value="GP_PDE_dom"/>
</dbReference>
<evidence type="ECO:0000313" key="2">
    <source>
        <dbReference type="EMBL" id="SFN24539.1"/>
    </source>
</evidence>
<name>A0A1I4XGY9_9NEIS</name>
<dbReference type="Gene3D" id="3.20.20.190">
    <property type="entry name" value="Phosphatidylinositol (PI) phosphodiesterase"/>
    <property type="match status" value="1"/>
</dbReference>
<proteinExistence type="predicted"/>
<dbReference type="Proteomes" id="UP000242869">
    <property type="component" value="Unassembled WGS sequence"/>
</dbReference>
<dbReference type="STRING" id="83765.SAMN05660284_01001"/>
<dbReference type="CDD" id="cd08556">
    <property type="entry name" value="GDPD"/>
    <property type="match status" value="1"/>
</dbReference>
<accession>A0A1I4XGY9</accession>
<dbReference type="EMBL" id="FOVE01000005">
    <property type="protein sequence ID" value="SFN24539.1"/>
    <property type="molecule type" value="Genomic_DNA"/>
</dbReference>
<dbReference type="GO" id="GO:0006629">
    <property type="term" value="P:lipid metabolic process"/>
    <property type="evidence" value="ECO:0007669"/>
    <property type="project" value="InterPro"/>
</dbReference>
<dbReference type="GO" id="GO:0008081">
    <property type="term" value="F:phosphoric diester hydrolase activity"/>
    <property type="evidence" value="ECO:0007669"/>
    <property type="project" value="InterPro"/>
</dbReference>
<dbReference type="SUPFAM" id="SSF51695">
    <property type="entry name" value="PLC-like phosphodiesterases"/>
    <property type="match status" value="1"/>
</dbReference>
<sequence length="225" mass="24692">MRPIAHRGFSRIAPENTLAAFACALAAGFSSLHTDVRLSADGELVLYSPRVTPEGHPVAALSRSELSLSAGYLVPTLVEALDAFPDAFWNIEIKTPSAAPFFMELAQNMSLDSGKILLSSFRHEIIVQVAELLNIECGLLAAHRPPALNTLLYAAMPHPRLRTLIWHYEALDITLLEQANALGFHNWAYGAETDYEHQLCQEFGIQGIITDYPEFFGLSVSSGLQ</sequence>
<evidence type="ECO:0000259" key="1">
    <source>
        <dbReference type="PROSITE" id="PS51704"/>
    </source>
</evidence>
<dbReference type="PROSITE" id="PS51704">
    <property type="entry name" value="GP_PDE"/>
    <property type="match status" value="1"/>
</dbReference>
<reference evidence="3" key="1">
    <citation type="submission" date="2016-10" db="EMBL/GenBank/DDBJ databases">
        <authorList>
            <person name="Varghese N."/>
            <person name="Submissions S."/>
        </authorList>
    </citation>
    <scope>NUCLEOTIDE SEQUENCE [LARGE SCALE GENOMIC DNA]</scope>
    <source>
        <strain evidence="3">DSM 6150</strain>
    </source>
</reference>
<gene>
    <name evidence="2" type="ORF">SAMN05660284_01001</name>
</gene>
<protein>
    <submittedName>
        <fullName evidence="2">Glycerophosphoryl diester phosphodiesterase</fullName>
    </submittedName>
</protein>
<dbReference type="PANTHER" id="PTHR46211">
    <property type="entry name" value="GLYCEROPHOSPHORYL DIESTER PHOSPHODIESTERASE"/>
    <property type="match status" value="1"/>
</dbReference>
<dbReference type="RefSeq" id="WP_091192161.1">
    <property type="nucleotide sequence ID" value="NZ_FOVE01000005.1"/>
</dbReference>
<dbReference type="PANTHER" id="PTHR46211:SF14">
    <property type="entry name" value="GLYCEROPHOSPHODIESTER PHOSPHODIESTERASE"/>
    <property type="match status" value="1"/>
</dbReference>
<dbReference type="AlphaFoldDB" id="A0A1I4XGY9"/>
<evidence type="ECO:0000313" key="3">
    <source>
        <dbReference type="Proteomes" id="UP000242869"/>
    </source>
</evidence>